<feature type="compositionally biased region" description="Polar residues" evidence="3">
    <location>
        <begin position="427"/>
        <end position="437"/>
    </location>
</feature>
<feature type="compositionally biased region" description="Basic and acidic residues" evidence="3">
    <location>
        <begin position="479"/>
        <end position="488"/>
    </location>
</feature>
<dbReference type="GO" id="GO:0005737">
    <property type="term" value="C:cytoplasm"/>
    <property type="evidence" value="ECO:0007669"/>
    <property type="project" value="TreeGrafter"/>
</dbReference>
<feature type="region of interest" description="Disordered" evidence="3">
    <location>
        <begin position="427"/>
        <end position="449"/>
    </location>
</feature>
<evidence type="ECO:0000313" key="5">
    <source>
        <dbReference type="Ensembl" id="ENSDCDP00010017392.1"/>
    </source>
</evidence>
<dbReference type="CDD" id="cd12024">
    <property type="entry name" value="SH3_NoxO1_2"/>
    <property type="match status" value="1"/>
</dbReference>
<reference evidence="5" key="3">
    <citation type="submission" date="2025-09" db="UniProtKB">
        <authorList>
            <consortium name="Ensembl"/>
        </authorList>
    </citation>
    <scope>IDENTIFICATION</scope>
</reference>
<dbReference type="FunFam" id="2.30.30.40:FF:000233">
    <property type="entry name" value="NADPH oxidase organizer 1"/>
    <property type="match status" value="1"/>
</dbReference>
<dbReference type="Proteomes" id="UP000694580">
    <property type="component" value="Chromosome 7"/>
</dbReference>
<dbReference type="InterPro" id="IPR001452">
    <property type="entry name" value="SH3_domain"/>
</dbReference>
<dbReference type="PANTHER" id="PTHR15706">
    <property type="entry name" value="SH3 MULTIPLE DOMAIN"/>
    <property type="match status" value="1"/>
</dbReference>
<proteinExistence type="predicted"/>
<dbReference type="InterPro" id="IPR035758">
    <property type="entry name" value="NoxO1_SH3_2"/>
</dbReference>
<dbReference type="AlphaFoldDB" id="A0AAY4B997"/>
<evidence type="ECO:0000256" key="3">
    <source>
        <dbReference type="SAM" id="MobiDB-lite"/>
    </source>
</evidence>
<name>A0AAY4B997_9TELE</name>
<dbReference type="Gene3D" id="3.30.1520.10">
    <property type="entry name" value="Phox-like domain"/>
    <property type="match status" value="1"/>
</dbReference>
<dbReference type="SUPFAM" id="SSF50044">
    <property type="entry name" value="SH3-domain"/>
    <property type="match status" value="2"/>
</dbReference>
<dbReference type="SMART" id="SM00326">
    <property type="entry name" value="SH3"/>
    <property type="match status" value="2"/>
</dbReference>
<dbReference type="GO" id="GO:0042554">
    <property type="term" value="P:superoxide anion generation"/>
    <property type="evidence" value="ECO:0007669"/>
    <property type="project" value="TreeGrafter"/>
</dbReference>
<dbReference type="Ensembl" id="ENSDCDT00010018435.1">
    <property type="protein sequence ID" value="ENSDCDP00010017392.1"/>
    <property type="gene ID" value="ENSDCDG00010007964.1"/>
</dbReference>
<keyword evidence="1 2" id="KW-0728">SH3 domain</keyword>
<protein>
    <recommendedName>
        <fullName evidence="4">SH3 domain-containing protein</fullName>
    </recommendedName>
</protein>
<evidence type="ECO:0000256" key="2">
    <source>
        <dbReference type="PROSITE-ProRule" id="PRU00192"/>
    </source>
</evidence>
<evidence type="ECO:0000313" key="6">
    <source>
        <dbReference type="Proteomes" id="UP000694580"/>
    </source>
</evidence>
<dbReference type="FunFam" id="2.30.30.40:FF:000219">
    <property type="entry name" value="NADPH oxidase organizer 1"/>
    <property type="match status" value="1"/>
</dbReference>
<dbReference type="InterPro" id="IPR036028">
    <property type="entry name" value="SH3-like_dom_sf"/>
</dbReference>
<sequence length="488" mass="54588">MQEARRRVPVSIRLVGVTYAQSGQMFMTSVLWSDGAEMMVYRSARDFEQLHKRLKRSCRRDRRGALPKFRGRKVRGRPRSGEPARSVLRLRALEEYGRELVSCGPAVTHSQEFLLFCQPQEQDLQADFAKNSVVILPAEDVAGSEAAGAGVTRPFVTETYRCVAPYETKDTKNKAFRVAMDETVDVLIKDKAGWWLVENEAKCLAWFPAPYLERCDVGEEEEPEPLKEAESYCATKGYNAKSEDELSLSIGQVVEVLRKPDDGWWLIRYRGTEGYVPSMFLQPYIHPRIQFSSTSSHSSNQLQTPSAGLLGRSHSSSHLSSDTGFLKPRDAAQDRMCRSLEVLHPGSGVHKGTEEGPPSIRVEAWDRDLTNCHDDSSSDDDETLSFSSNRSLSNLSISSVDNFTRPGYSPPPPDSTRLAPCLQRTLSISDPNLSKSRASPRVPPRPEPQEILKRCSTITVKNHLTAAAGSATPSYQQWRSEDMSPCRD</sequence>
<reference evidence="5" key="2">
    <citation type="submission" date="2025-08" db="UniProtKB">
        <authorList>
            <consortium name="Ensembl"/>
        </authorList>
    </citation>
    <scope>IDENTIFICATION</scope>
</reference>
<feature type="domain" description="SH3" evidence="4">
    <location>
        <begin position="227"/>
        <end position="286"/>
    </location>
</feature>
<dbReference type="PANTHER" id="PTHR15706:SF10">
    <property type="entry name" value="NADPH OXIDASE ORGANIZER 1"/>
    <property type="match status" value="1"/>
</dbReference>
<dbReference type="GO" id="GO:0035091">
    <property type="term" value="F:phosphatidylinositol binding"/>
    <property type="evidence" value="ECO:0007669"/>
    <property type="project" value="InterPro"/>
</dbReference>
<feature type="compositionally biased region" description="Low complexity" evidence="3">
    <location>
        <begin position="306"/>
        <end position="321"/>
    </location>
</feature>
<feature type="region of interest" description="Disordered" evidence="3">
    <location>
        <begin position="292"/>
        <end position="326"/>
    </location>
</feature>
<reference evidence="5 6" key="1">
    <citation type="submission" date="2020-06" db="EMBL/GenBank/DDBJ databases">
        <authorList>
            <consortium name="Wellcome Sanger Institute Data Sharing"/>
        </authorList>
    </citation>
    <scope>NUCLEOTIDE SEQUENCE [LARGE SCALE GENOMIC DNA]</scope>
</reference>
<evidence type="ECO:0000259" key="4">
    <source>
        <dbReference type="PROSITE" id="PS50002"/>
    </source>
</evidence>
<keyword evidence="6" id="KW-1185">Reference proteome</keyword>
<dbReference type="GO" id="GO:0016176">
    <property type="term" value="F:superoxide-generating NADPH oxidase activator activity"/>
    <property type="evidence" value="ECO:0007669"/>
    <property type="project" value="TreeGrafter"/>
</dbReference>
<dbReference type="InterPro" id="IPR036871">
    <property type="entry name" value="PX_dom_sf"/>
</dbReference>
<feature type="region of interest" description="Disordered" evidence="3">
    <location>
        <begin position="469"/>
        <end position="488"/>
    </location>
</feature>
<dbReference type="SUPFAM" id="SSF64268">
    <property type="entry name" value="PX domain"/>
    <property type="match status" value="1"/>
</dbReference>
<accession>A0AAY4B997</accession>
<dbReference type="GeneTree" id="ENSGT00940000158812"/>
<dbReference type="Pfam" id="PF00018">
    <property type="entry name" value="SH3_1"/>
    <property type="match status" value="1"/>
</dbReference>
<dbReference type="Gene3D" id="2.30.30.40">
    <property type="entry name" value="SH3 Domains"/>
    <property type="match status" value="2"/>
</dbReference>
<gene>
    <name evidence="5" type="primary">noxo1</name>
</gene>
<dbReference type="InterPro" id="IPR051228">
    <property type="entry name" value="NADPH_Oxidase/PX-Domain"/>
</dbReference>
<dbReference type="PROSITE" id="PS50002">
    <property type="entry name" value="SH3"/>
    <property type="match status" value="1"/>
</dbReference>
<organism evidence="5 6">
    <name type="scientific">Denticeps clupeoides</name>
    <name type="common">denticle herring</name>
    <dbReference type="NCBI Taxonomy" id="299321"/>
    <lineage>
        <taxon>Eukaryota</taxon>
        <taxon>Metazoa</taxon>
        <taxon>Chordata</taxon>
        <taxon>Craniata</taxon>
        <taxon>Vertebrata</taxon>
        <taxon>Euteleostomi</taxon>
        <taxon>Actinopterygii</taxon>
        <taxon>Neopterygii</taxon>
        <taxon>Teleostei</taxon>
        <taxon>Clupei</taxon>
        <taxon>Clupeiformes</taxon>
        <taxon>Denticipitoidei</taxon>
        <taxon>Denticipitidae</taxon>
        <taxon>Denticeps</taxon>
    </lineage>
</organism>
<evidence type="ECO:0000256" key="1">
    <source>
        <dbReference type="ARBA" id="ARBA00022443"/>
    </source>
</evidence>